<evidence type="ECO:0000313" key="2">
    <source>
        <dbReference type="EMBL" id="CAD9017735.1"/>
    </source>
</evidence>
<organism evidence="1">
    <name type="scientific">Eutreptiella gymnastica</name>
    <dbReference type="NCBI Taxonomy" id="73025"/>
    <lineage>
        <taxon>Eukaryota</taxon>
        <taxon>Discoba</taxon>
        <taxon>Euglenozoa</taxon>
        <taxon>Euglenida</taxon>
        <taxon>Spirocuta</taxon>
        <taxon>Euglenophyceae</taxon>
        <taxon>Eutreptiales</taxon>
        <taxon>Eutreptiaceae</taxon>
        <taxon>Eutreptiella</taxon>
    </lineage>
</organism>
<protein>
    <submittedName>
        <fullName evidence="1">Uncharacterized protein</fullName>
    </submittedName>
</protein>
<dbReference type="EMBL" id="HBGA01077244">
    <property type="protein sequence ID" value="CAD9017735.1"/>
    <property type="molecule type" value="Transcribed_RNA"/>
</dbReference>
<dbReference type="AlphaFoldDB" id="A0A6U8DKE0"/>
<evidence type="ECO:0000313" key="1">
    <source>
        <dbReference type="EMBL" id="CAD9017734.1"/>
    </source>
</evidence>
<reference evidence="1" key="1">
    <citation type="submission" date="2021-01" db="EMBL/GenBank/DDBJ databases">
        <authorList>
            <person name="Corre E."/>
            <person name="Pelletier E."/>
            <person name="Niang G."/>
            <person name="Scheremetjew M."/>
            <person name="Finn R."/>
            <person name="Kale V."/>
            <person name="Holt S."/>
            <person name="Cochrane G."/>
            <person name="Meng A."/>
            <person name="Brown T."/>
            <person name="Cohen L."/>
        </authorList>
    </citation>
    <scope>NUCLEOTIDE SEQUENCE</scope>
    <source>
        <strain evidence="1">NIES-381</strain>
    </source>
</reference>
<gene>
    <name evidence="1" type="ORF">EGYM00392_LOCUS28844</name>
    <name evidence="2" type="ORF">EGYM00392_LOCUS28845</name>
</gene>
<proteinExistence type="predicted"/>
<accession>A0A6U8DKE0</accession>
<dbReference type="EMBL" id="HBGA01077243">
    <property type="protein sequence ID" value="CAD9017734.1"/>
    <property type="molecule type" value="Transcribed_RNA"/>
</dbReference>
<name>A0A6U8DKE0_9EUGL</name>
<sequence>MTHGRVPVVVLCHHKCYHGRSTSATVLATTNLTSVSLTASAPSSSPASLLGVCHCIYWIIAANHLHRGCSNLTTAKTPIWNLSAKCTIGNYSLGCIRSRHMVNDNWEFDNGMTAEASILRFKRLD</sequence>